<keyword evidence="3" id="KW-1185">Reference proteome</keyword>
<feature type="region of interest" description="Disordered" evidence="1">
    <location>
        <begin position="81"/>
        <end position="159"/>
    </location>
</feature>
<dbReference type="AlphaFoldDB" id="A0A3N2H095"/>
<comment type="caution">
    <text evidence="2">The sequence shown here is derived from an EMBL/GenBank/DDBJ whole genome shotgun (WGS) entry which is preliminary data.</text>
</comment>
<name>A0A3N2H095_9PSEU</name>
<feature type="compositionally biased region" description="Low complexity" evidence="1">
    <location>
        <begin position="129"/>
        <end position="142"/>
    </location>
</feature>
<protein>
    <submittedName>
        <fullName evidence="2">Uncharacterized protein</fullName>
    </submittedName>
</protein>
<accession>A0A3N2H095</accession>
<dbReference type="Proteomes" id="UP000274843">
    <property type="component" value="Unassembled WGS sequence"/>
</dbReference>
<dbReference type="EMBL" id="RKHY01000001">
    <property type="protein sequence ID" value="ROS42323.1"/>
    <property type="molecule type" value="Genomic_DNA"/>
</dbReference>
<sequence length="159" mass="16199">MAVPITAIYVPEDDDWAVTVTGQGRSLTARAPGIIAARDRVDQFVEELGAEAKGATVVHLLNGSALEFTAAYMTARLSRPEPAPIEVPEPAAAAEASTAEEAPAEVPEQPAPKPDKKPKAKLTANIGDALTAAKPAAPQPAATSSIKVTAAASTPAARA</sequence>
<gene>
    <name evidence="2" type="ORF">EDD35_4710</name>
</gene>
<dbReference type="RefSeq" id="WP_027934270.1">
    <property type="nucleotide sequence ID" value="NZ_CBDRBK010000036.1"/>
</dbReference>
<evidence type="ECO:0000313" key="2">
    <source>
        <dbReference type="EMBL" id="ROS42323.1"/>
    </source>
</evidence>
<proteinExistence type="predicted"/>
<feature type="compositionally biased region" description="Low complexity" evidence="1">
    <location>
        <begin position="150"/>
        <end position="159"/>
    </location>
</feature>
<feature type="compositionally biased region" description="Low complexity" evidence="1">
    <location>
        <begin position="88"/>
        <end position="108"/>
    </location>
</feature>
<evidence type="ECO:0000256" key="1">
    <source>
        <dbReference type="SAM" id="MobiDB-lite"/>
    </source>
</evidence>
<dbReference type="GeneID" id="301846032"/>
<evidence type="ECO:0000313" key="3">
    <source>
        <dbReference type="Proteomes" id="UP000274843"/>
    </source>
</evidence>
<reference evidence="2 3" key="1">
    <citation type="submission" date="2018-11" db="EMBL/GenBank/DDBJ databases">
        <title>Sequencing the genomes of 1000 actinobacteria strains.</title>
        <authorList>
            <person name="Klenk H.-P."/>
        </authorList>
    </citation>
    <scope>NUCLEOTIDE SEQUENCE [LARGE SCALE GENOMIC DNA]</scope>
    <source>
        <strain evidence="2 3">DSM 44348</strain>
    </source>
</reference>
<organism evidence="2 3">
    <name type="scientific">Amycolatopsis thermoflava</name>
    <dbReference type="NCBI Taxonomy" id="84480"/>
    <lineage>
        <taxon>Bacteria</taxon>
        <taxon>Bacillati</taxon>
        <taxon>Actinomycetota</taxon>
        <taxon>Actinomycetes</taxon>
        <taxon>Pseudonocardiales</taxon>
        <taxon>Pseudonocardiaceae</taxon>
        <taxon>Amycolatopsis</taxon>
        <taxon>Amycolatopsis methanolica group</taxon>
    </lineage>
</organism>